<name>A0A9N9XR31_PHYSR</name>
<evidence type="ECO:0000313" key="8">
    <source>
        <dbReference type="EMBL" id="CAG9861721.1"/>
    </source>
</evidence>
<dbReference type="GO" id="GO:0051301">
    <property type="term" value="P:cell division"/>
    <property type="evidence" value="ECO:0007669"/>
    <property type="project" value="UniProtKB-KW"/>
</dbReference>
<keyword evidence="9" id="KW-1185">Reference proteome</keyword>
<dbReference type="Proteomes" id="UP001153712">
    <property type="component" value="Chromosome 4"/>
</dbReference>
<dbReference type="InterPro" id="IPR006671">
    <property type="entry name" value="Cyclin_N"/>
</dbReference>
<organism evidence="8 9">
    <name type="scientific">Phyllotreta striolata</name>
    <name type="common">Striped flea beetle</name>
    <name type="synonym">Crioceris striolata</name>
    <dbReference type="NCBI Taxonomy" id="444603"/>
    <lineage>
        <taxon>Eukaryota</taxon>
        <taxon>Metazoa</taxon>
        <taxon>Ecdysozoa</taxon>
        <taxon>Arthropoda</taxon>
        <taxon>Hexapoda</taxon>
        <taxon>Insecta</taxon>
        <taxon>Pterygota</taxon>
        <taxon>Neoptera</taxon>
        <taxon>Endopterygota</taxon>
        <taxon>Coleoptera</taxon>
        <taxon>Polyphaga</taxon>
        <taxon>Cucujiformia</taxon>
        <taxon>Chrysomeloidea</taxon>
        <taxon>Chrysomelidae</taxon>
        <taxon>Galerucinae</taxon>
        <taxon>Alticini</taxon>
        <taxon>Phyllotreta</taxon>
    </lineage>
</organism>
<gene>
    <name evidence="8" type="ORF">PHYEVI_LOCUS8051</name>
</gene>
<reference evidence="8" key="1">
    <citation type="submission" date="2022-01" db="EMBL/GenBank/DDBJ databases">
        <authorList>
            <person name="King R."/>
        </authorList>
    </citation>
    <scope>NUCLEOTIDE SEQUENCE</scope>
</reference>
<dbReference type="InterPro" id="IPR013763">
    <property type="entry name" value="Cyclin-like_dom"/>
</dbReference>
<keyword evidence="2 4" id="KW-0195">Cyclin</keyword>
<dbReference type="Pfam" id="PF00134">
    <property type="entry name" value="Cyclin_N"/>
    <property type="match status" value="1"/>
</dbReference>
<evidence type="ECO:0008006" key="10">
    <source>
        <dbReference type="Google" id="ProtNLM"/>
    </source>
</evidence>
<sequence>MDLVLTCTEHLGDSDVAQRDETLFSDPRVINNLLNDEVFSVPKCDYFKAVQSDVQPYMRKVVATWMLEVCEEQTCEDQLLPLAINVMDRFLCECPVRKQQLQLLGATCLLIASKIRCTRLLPVDLLCAYTDHSVTKQQILSWELLVLSKLQWNASAVTGFDYIDHVIERCEWGDENHLLRKHAHILVAICYTEPALIQTAPSVIAAACVSSAVRGLKLPTAEAASRDVCRMLNADPATIESLVCLIDGAVSKATPGVAEPMDAQTTKTVQGGYESPQYGQPETPTEVEKVYI</sequence>
<dbReference type="GO" id="GO:0000278">
    <property type="term" value="P:mitotic cell cycle"/>
    <property type="evidence" value="ECO:0007669"/>
    <property type="project" value="UniProtKB-ARBA"/>
</dbReference>
<evidence type="ECO:0000256" key="4">
    <source>
        <dbReference type="RuleBase" id="RU000383"/>
    </source>
</evidence>
<evidence type="ECO:0000256" key="1">
    <source>
        <dbReference type="ARBA" id="ARBA00022618"/>
    </source>
</evidence>
<evidence type="ECO:0000256" key="2">
    <source>
        <dbReference type="ARBA" id="ARBA00023127"/>
    </source>
</evidence>
<feature type="domain" description="Cyclin C-terminal" evidence="7">
    <location>
        <begin position="157"/>
        <end position="285"/>
    </location>
</feature>
<evidence type="ECO:0000256" key="3">
    <source>
        <dbReference type="ARBA" id="ARBA00023306"/>
    </source>
</evidence>
<feature type="domain" description="Cyclin-like" evidence="6">
    <location>
        <begin position="64"/>
        <end position="148"/>
    </location>
</feature>
<comment type="similarity">
    <text evidence="4">Belongs to the cyclin family.</text>
</comment>
<dbReference type="PANTHER" id="PTHR10177">
    <property type="entry name" value="CYCLINS"/>
    <property type="match status" value="1"/>
</dbReference>
<dbReference type="Gene3D" id="1.10.472.10">
    <property type="entry name" value="Cyclin-like"/>
    <property type="match status" value="2"/>
</dbReference>
<dbReference type="FunFam" id="1.10.472.10:FF:000003">
    <property type="entry name" value="G1/S-specific cyclin-D2"/>
    <property type="match status" value="1"/>
</dbReference>
<dbReference type="PROSITE" id="PS00292">
    <property type="entry name" value="CYCLINS"/>
    <property type="match status" value="1"/>
</dbReference>
<accession>A0A9N9XR31</accession>
<dbReference type="Pfam" id="PF02984">
    <property type="entry name" value="Cyclin_C"/>
    <property type="match status" value="1"/>
</dbReference>
<dbReference type="OrthoDB" id="306099at2759"/>
<dbReference type="SUPFAM" id="SSF47954">
    <property type="entry name" value="Cyclin-like"/>
    <property type="match status" value="1"/>
</dbReference>
<dbReference type="InterPro" id="IPR048258">
    <property type="entry name" value="Cyclins_cyclin-box"/>
</dbReference>
<dbReference type="EMBL" id="OU900097">
    <property type="protein sequence ID" value="CAG9861721.1"/>
    <property type="molecule type" value="Genomic_DNA"/>
</dbReference>
<keyword evidence="1" id="KW-0132">Cell division</keyword>
<dbReference type="InterPro" id="IPR039361">
    <property type="entry name" value="Cyclin"/>
</dbReference>
<evidence type="ECO:0000259" key="6">
    <source>
        <dbReference type="SMART" id="SM00385"/>
    </source>
</evidence>
<dbReference type="InterPro" id="IPR004367">
    <property type="entry name" value="Cyclin_C-dom"/>
</dbReference>
<dbReference type="AlphaFoldDB" id="A0A9N9XR31"/>
<keyword evidence="3" id="KW-0131">Cell cycle</keyword>
<feature type="region of interest" description="Disordered" evidence="5">
    <location>
        <begin position="267"/>
        <end position="292"/>
    </location>
</feature>
<evidence type="ECO:0000256" key="5">
    <source>
        <dbReference type="SAM" id="MobiDB-lite"/>
    </source>
</evidence>
<dbReference type="SMART" id="SM00385">
    <property type="entry name" value="CYCLIN"/>
    <property type="match status" value="1"/>
</dbReference>
<evidence type="ECO:0000313" key="9">
    <source>
        <dbReference type="Proteomes" id="UP001153712"/>
    </source>
</evidence>
<dbReference type="InterPro" id="IPR036915">
    <property type="entry name" value="Cyclin-like_sf"/>
</dbReference>
<protein>
    <recommendedName>
        <fullName evidence="10">G1/S-specific cyclin-D2</fullName>
    </recommendedName>
</protein>
<dbReference type="SMART" id="SM01332">
    <property type="entry name" value="Cyclin_C"/>
    <property type="match status" value="1"/>
</dbReference>
<proteinExistence type="inferred from homology"/>
<evidence type="ECO:0000259" key="7">
    <source>
        <dbReference type="SMART" id="SM01332"/>
    </source>
</evidence>